<keyword evidence="4" id="KW-1185">Reference proteome</keyword>
<evidence type="ECO:0000256" key="1">
    <source>
        <dbReference type="SAM" id="MobiDB-lite"/>
    </source>
</evidence>
<dbReference type="Proteomes" id="UP000192455">
    <property type="component" value="Unassembled WGS sequence"/>
</dbReference>
<proteinExistence type="predicted"/>
<dbReference type="AlphaFoldDB" id="A0A1R3WKL1"/>
<dbReference type="OrthoDB" id="8138512at2"/>
<feature type="region of interest" description="Disordered" evidence="1">
    <location>
        <begin position="1"/>
        <end position="20"/>
    </location>
</feature>
<dbReference type="InterPro" id="IPR018968">
    <property type="entry name" value="Phasin"/>
</dbReference>
<evidence type="ECO:0000259" key="2">
    <source>
        <dbReference type="Pfam" id="PF09361"/>
    </source>
</evidence>
<organism evidence="3 4">
    <name type="scientific">Pontibaca methylaminivorans</name>
    <dbReference type="NCBI Taxonomy" id="515897"/>
    <lineage>
        <taxon>Bacteria</taxon>
        <taxon>Pseudomonadati</taxon>
        <taxon>Pseudomonadota</taxon>
        <taxon>Alphaproteobacteria</taxon>
        <taxon>Rhodobacterales</taxon>
        <taxon>Roseobacteraceae</taxon>
        <taxon>Pontibaca</taxon>
    </lineage>
</organism>
<evidence type="ECO:0000313" key="4">
    <source>
        <dbReference type="Proteomes" id="UP000192455"/>
    </source>
</evidence>
<name>A0A1R3WKL1_9RHOB</name>
<protein>
    <submittedName>
        <fullName evidence="3">Phasin protein</fullName>
    </submittedName>
</protein>
<reference evidence="3 4" key="1">
    <citation type="submission" date="2017-01" db="EMBL/GenBank/DDBJ databases">
        <authorList>
            <person name="Mah S.A."/>
            <person name="Swanson W.J."/>
            <person name="Moy G.W."/>
            <person name="Vacquier V.D."/>
        </authorList>
    </citation>
    <scope>NUCLEOTIDE SEQUENCE [LARGE SCALE GENOMIC DNA]</scope>
    <source>
        <strain evidence="3 4">DSM 21219</strain>
    </source>
</reference>
<feature type="domain" description="Phasin" evidence="2">
    <location>
        <begin position="39"/>
        <end position="115"/>
    </location>
</feature>
<gene>
    <name evidence="3" type="ORF">SAMN05421849_0825</name>
</gene>
<sequence>MARKDDDRRPQGIAELFQSTRDMMEATPAAGIQAREFWERQERILAESETFARAWFRRRNEATQAAVHACEKLAGSGSGNPQNVIEVLSEWQRGSLERMTTDAREYGELLARCSGVLFAGFASAGGFGAAADGKTGRGRDTR</sequence>
<dbReference type="EMBL" id="FTPS01000001">
    <property type="protein sequence ID" value="SIT77824.1"/>
    <property type="molecule type" value="Genomic_DNA"/>
</dbReference>
<dbReference type="RefSeq" id="WP_076647766.1">
    <property type="nucleotide sequence ID" value="NZ_FTPS01000001.1"/>
</dbReference>
<dbReference type="Pfam" id="PF09361">
    <property type="entry name" value="Phasin_2"/>
    <property type="match status" value="1"/>
</dbReference>
<accession>A0A1R3WKL1</accession>
<evidence type="ECO:0000313" key="3">
    <source>
        <dbReference type="EMBL" id="SIT77824.1"/>
    </source>
</evidence>
<feature type="compositionally biased region" description="Basic and acidic residues" evidence="1">
    <location>
        <begin position="1"/>
        <end position="10"/>
    </location>
</feature>